<keyword evidence="1" id="KW-0732">Signal</keyword>
<evidence type="ECO:0000256" key="1">
    <source>
        <dbReference type="SAM" id="SignalP"/>
    </source>
</evidence>
<proteinExistence type="predicted"/>
<accession>A0ABQ6EX86</accession>
<sequence>MRLFFVSFLWLLSFIAYASAAPKKNEELVFSCDLESHDRLLAYFKRIDKTLYFLVSGDERETVYQPQEGMGLDNYQWVYISARDPEYVPLRFKIDDRRNAYFRMTKGGVSLRIMDAERLHEDDNAITYYCIDETATAFDPDVRLQIERVEPNKFEAWD</sequence>
<feature type="chain" id="PRO_5046025684" evidence="1">
    <location>
        <begin position="19"/>
        <end position="158"/>
    </location>
</feature>
<dbReference type="RefSeq" id="WP_284191191.1">
    <property type="nucleotide sequence ID" value="NZ_BSPW01000021.1"/>
</dbReference>
<gene>
    <name evidence="2" type="ORF">GCM10007938_10580</name>
</gene>
<keyword evidence="3" id="KW-1185">Reference proteome</keyword>
<evidence type="ECO:0000313" key="3">
    <source>
        <dbReference type="Proteomes" id="UP001157138"/>
    </source>
</evidence>
<evidence type="ECO:0000313" key="2">
    <source>
        <dbReference type="EMBL" id="GLT17281.1"/>
    </source>
</evidence>
<dbReference type="EMBL" id="BSPW01000021">
    <property type="protein sequence ID" value="GLT17281.1"/>
    <property type="molecule type" value="Genomic_DNA"/>
</dbReference>
<protein>
    <submittedName>
        <fullName evidence="2">Uncharacterized protein</fullName>
    </submittedName>
</protein>
<reference evidence="3" key="1">
    <citation type="journal article" date="2019" name="Int. J. Syst. Evol. Microbiol.">
        <title>The Global Catalogue of Microorganisms (GCM) 10K type strain sequencing project: providing services to taxonomists for standard genome sequencing and annotation.</title>
        <authorList>
            <consortium name="The Broad Institute Genomics Platform"/>
            <consortium name="The Broad Institute Genome Sequencing Center for Infectious Disease"/>
            <person name="Wu L."/>
            <person name="Ma J."/>
        </authorList>
    </citation>
    <scope>NUCLEOTIDE SEQUENCE [LARGE SCALE GENOMIC DNA]</scope>
    <source>
        <strain evidence="3">NBRC 108723</strain>
    </source>
</reference>
<feature type="signal peptide" evidence="1">
    <location>
        <begin position="1"/>
        <end position="18"/>
    </location>
</feature>
<organism evidence="2 3">
    <name type="scientific">Vibrio zhanjiangensis</name>
    <dbReference type="NCBI Taxonomy" id="1046128"/>
    <lineage>
        <taxon>Bacteria</taxon>
        <taxon>Pseudomonadati</taxon>
        <taxon>Pseudomonadota</taxon>
        <taxon>Gammaproteobacteria</taxon>
        <taxon>Vibrionales</taxon>
        <taxon>Vibrionaceae</taxon>
        <taxon>Vibrio</taxon>
    </lineage>
</organism>
<dbReference type="Proteomes" id="UP001157138">
    <property type="component" value="Unassembled WGS sequence"/>
</dbReference>
<comment type="caution">
    <text evidence="2">The sequence shown here is derived from an EMBL/GenBank/DDBJ whole genome shotgun (WGS) entry which is preliminary data.</text>
</comment>
<name>A0ABQ6EX86_9VIBR</name>